<dbReference type="InterPro" id="IPR031107">
    <property type="entry name" value="Small_HSP"/>
</dbReference>
<dbReference type="Gene3D" id="2.60.40.790">
    <property type="match status" value="1"/>
</dbReference>
<comment type="caution">
    <text evidence="4">The sequence shown here is derived from an EMBL/GenBank/DDBJ whole genome shotgun (WGS) entry which is preliminary data.</text>
</comment>
<dbReference type="Proteomes" id="UP000193529">
    <property type="component" value="Unassembled WGS sequence"/>
</dbReference>
<dbReference type="SUPFAM" id="SSF49764">
    <property type="entry name" value="HSP20-like chaperones"/>
    <property type="match status" value="1"/>
</dbReference>
<dbReference type="PANTHER" id="PTHR11527">
    <property type="entry name" value="HEAT-SHOCK PROTEIN 20 FAMILY MEMBER"/>
    <property type="match status" value="1"/>
</dbReference>
<accession>A0A1X1ZVT2</accession>
<dbReference type="CDD" id="cd06464">
    <property type="entry name" value="ACD_sHsps-like"/>
    <property type="match status" value="1"/>
</dbReference>
<dbReference type="AlphaFoldDB" id="A0A1X1ZVT2"/>
<dbReference type="STRING" id="153971.AWC19_27335"/>
<reference evidence="4 5" key="1">
    <citation type="submission" date="2016-01" db="EMBL/GenBank/DDBJ databases">
        <title>The new phylogeny of the genus Mycobacterium.</title>
        <authorList>
            <person name="Tarcisio F."/>
            <person name="Conor M."/>
            <person name="Antonella G."/>
            <person name="Elisabetta G."/>
            <person name="Giulia F.S."/>
            <person name="Sara T."/>
            <person name="Anna F."/>
            <person name="Clotilde B."/>
            <person name="Roberto B."/>
            <person name="Veronica D.S."/>
            <person name="Fabio R."/>
            <person name="Monica P."/>
            <person name="Olivier J."/>
            <person name="Enrico T."/>
            <person name="Nicola S."/>
        </authorList>
    </citation>
    <scope>NUCLEOTIDE SEQUENCE [LARGE SCALE GENOMIC DNA]</scope>
    <source>
        <strain evidence="4 5">DSM 44572</strain>
    </source>
</reference>
<protein>
    <submittedName>
        <fullName evidence="4">Heat-shock protein Hsp18</fullName>
    </submittedName>
</protein>
<sequence>MVTMLMFDPFLRDFDRLTQQLLGTTTGTPARPVVMPMDAWRDGDQFVVELDLPGLDPDCLDIHVEHDVLTVRAERPAVAQDGRQWLACERPHGVFSRQILLGTSLDTGNITADYTDGVLRLTIPVAEHAKPRKIAIANGKQQQAINA</sequence>
<dbReference type="InterPro" id="IPR008978">
    <property type="entry name" value="HSP20-like_chaperone"/>
</dbReference>
<evidence type="ECO:0000256" key="2">
    <source>
        <dbReference type="RuleBase" id="RU003616"/>
    </source>
</evidence>
<organism evidence="4 5">
    <name type="scientific">Mycobacterium palustre</name>
    <dbReference type="NCBI Taxonomy" id="153971"/>
    <lineage>
        <taxon>Bacteria</taxon>
        <taxon>Bacillati</taxon>
        <taxon>Actinomycetota</taxon>
        <taxon>Actinomycetes</taxon>
        <taxon>Mycobacteriales</taxon>
        <taxon>Mycobacteriaceae</taxon>
        <taxon>Mycobacterium</taxon>
        <taxon>Mycobacterium simiae complex</taxon>
    </lineage>
</organism>
<name>A0A1X1ZVT2_9MYCO</name>
<dbReference type="OrthoDB" id="5242916at2"/>
<dbReference type="PROSITE" id="PS01031">
    <property type="entry name" value="SHSP"/>
    <property type="match status" value="1"/>
</dbReference>
<dbReference type="Pfam" id="PF00011">
    <property type="entry name" value="HSP20"/>
    <property type="match status" value="1"/>
</dbReference>
<proteinExistence type="inferred from homology"/>
<dbReference type="InterPro" id="IPR002068">
    <property type="entry name" value="A-crystallin/Hsp20_dom"/>
</dbReference>
<evidence type="ECO:0000313" key="5">
    <source>
        <dbReference type="Proteomes" id="UP000193529"/>
    </source>
</evidence>
<gene>
    <name evidence="4" type="ORF">AWC19_27335</name>
</gene>
<evidence type="ECO:0000259" key="3">
    <source>
        <dbReference type="PROSITE" id="PS01031"/>
    </source>
</evidence>
<evidence type="ECO:0000256" key="1">
    <source>
        <dbReference type="PROSITE-ProRule" id="PRU00285"/>
    </source>
</evidence>
<feature type="domain" description="SHSP" evidence="3">
    <location>
        <begin position="28"/>
        <end position="139"/>
    </location>
</feature>
<dbReference type="RefSeq" id="WP_085076999.1">
    <property type="nucleotide sequence ID" value="NZ_JACKRZ010000139.1"/>
</dbReference>
<keyword evidence="5" id="KW-1185">Reference proteome</keyword>
<dbReference type="EMBL" id="LQPJ01000063">
    <property type="protein sequence ID" value="ORW28247.1"/>
    <property type="molecule type" value="Genomic_DNA"/>
</dbReference>
<evidence type="ECO:0000313" key="4">
    <source>
        <dbReference type="EMBL" id="ORW28247.1"/>
    </source>
</evidence>
<comment type="similarity">
    <text evidence="1 2">Belongs to the small heat shock protein (HSP20) family.</text>
</comment>